<dbReference type="AlphaFoldDB" id="A0A1H2T919"/>
<evidence type="ECO:0000256" key="1">
    <source>
        <dbReference type="SAM" id="MobiDB-lite"/>
    </source>
</evidence>
<dbReference type="RefSeq" id="WP_093261202.1">
    <property type="nucleotide sequence ID" value="NZ_FNOK01000003.1"/>
</dbReference>
<protein>
    <submittedName>
        <fullName evidence="2">Uncharacterized protein</fullName>
    </submittedName>
</protein>
<dbReference type="Proteomes" id="UP000199529">
    <property type="component" value="Unassembled WGS sequence"/>
</dbReference>
<dbReference type="OrthoDB" id="3669717at2"/>
<reference evidence="3" key="1">
    <citation type="submission" date="2016-10" db="EMBL/GenBank/DDBJ databases">
        <authorList>
            <person name="Varghese N."/>
            <person name="Submissions S."/>
        </authorList>
    </citation>
    <scope>NUCLEOTIDE SEQUENCE [LARGE SCALE GENOMIC DNA]</scope>
    <source>
        <strain evidence="3">CGMCC 4.3530</strain>
    </source>
</reference>
<dbReference type="EMBL" id="FNOK01000003">
    <property type="protein sequence ID" value="SDW40330.1"/>
    <property type="molecule type" value="Genomic_DNA"/>
</dbReference>
<name>A0A1H2T919_9PSEU</name>
<accession>A0A1H2T919</accession>
<feature type="compositionally biased region" description="Basic and acidic residues" evidence="1">
    <location>
        <begin position="1"/>
        <end position="11"/>
    </location>
</feature>
<gene>
    <name evidence="2" type="ORF">SAMN05216215_100328</name>
</gene>
<keyword evidence="3" id="KW-1185">Reference proteome</keyword>
<proteinExistence type="predicted"/>
<dbReference type="STRING" id="418495.SAMN05216215_100328"/>
<feature type="region of interest" description="Disordered" evidence="1">
    <location>
        <begin position="1"/>
        <end position="54"/>
    </location>
</feature>
<organism evidence="2 3">
    <name type="scientific">Saccharopolyspora shandongensis</name>
    <dbReference type="NCBI Taxonomy" id="418495"/>
    <lineage>
        <taxon>Bacteria</taxon>
        <taxon>Bacillati</taxon>
        <taxon>Actinomycetota</taxon>
        <taxon>Actinomycetes</taxon>
        <taxon>Pseudonocardiales</taxon>
        <taxon>Pseudonocardiaceae</taxon>
        <taxon>Saccharopolyspora</taxon>
    </lineage>
</organism>
<sequence length="99" mass="10370">MTAVRALDRTARAAHLTPTPKPASRPYWADLVDGPPSFDDPDPAVPTSALPDDLGDHAAEADVVIASLCPKHSGEAVIEIEKGSLVPKNNTDDTPTCCP</sequence>
<evidence type="ECO:0000313" key="2">
    <source>
        <dbReference type="EMBL" id="SDW40330.1"/>
    </source>
</evidence>
<evidence type="ECO:0000313" key="3">
    <source>
        <dbReference type="Proteomes" id="UP000199529"/>
    </source>
</evidence>